<proteinExistence type="inferred from homology"/>
<dbReference type="Proteomes" id="UP000838748">
    <property type="component" value="Unassembled WGS sequence"/>
</dbReference>
<dbReference type="SUPFAM" id="SSF53901">
    <property type="entry name" value="Thiolase-like"/>
    <property type="match status" value="2"/>
</dbReference>
<dbReference type="InterPro" id="IPR020616">
    <property type="entry name" value="Thiolase_N"/>
</dbReference>
<evidence type="ECO:0000256" key="1">
    <source>
        <dbReference type="ARBA" id="ARBA00010982"/>
    </source>
</evidence>
<dbReference type="Pfam" id="PF02803">
    <property type="entry name" value="Thiolase_C"/>
    <property type="match status" value="1"/>
</dbReference>
<accession>A0ABM8ZYR1</accession>
<dbReference type="Gene3D" id="3.40.47.10">
    <property type="match status" value="2"/>
</dbReference>
<feature type="domain" description="Thiolase N-terminal" evidence="5">
    <location>
        <begin position="6"/>
        <end position="265"/>
    </location>
</feature>
<dbReference type="CDD" id="cd00751">
    <property type="entry name" value="thiolase"/>
    <property type="match status" value="1"/>
</dbReference>
<protein>
    <submittedName>
        <fullName evidence="7">Acetyl-CoA acetyltransferase</fullName>
        <ecNumber evidence="7">2.3.1.9</ecNumber>
    </submittedName>
</protein>
<dbReference type="InterPro" id="IPR002155">
    <property type="entry name" value="Thiolase"/>
</dbReference>
<dbReference type="InterPro" id="IPR020615">
    <property type="entry name" value="Thiolase_acyl_enz_int_AS"/>
</dbReference>
<dbReference type="EMBL" id="CAKLDM010000001">
    <property type="protein sequence ID" value="CAH0536089.1"/>
    <property type="molecule type" value="Genomic_DNA"/>
</dbReference>
<dbReference type="InterPro" id="IPR020613">
    <property type="entry name" value="Thiolase_CS"/>
</dbReference>
<sequence length="395" mass="41896">MENKNVFVLGASRTALGSFGGTLSGIPATELGATVIKSMLEQQSIDPSHVDEVIVGQVLTAGCGQNPARQTAIAAGIPEHSSALTINKVCGSGLKALQLAYQAIKNGDADLVIAGGQENMSQAPHILPNSRNGVKMGNWTAEDTMIKDGLWDAFNDYHMGTTAENIAKKYDISREEQDEFAYQSQMKAAKALEANRLADEIVPVAVPRKRQEPLMFAQDEFPRPQTTVEGLAKLRPAFDKAGSITAGNASGVNDGAAMVILASEQKVKELGLQAMARLVNFATVGVDPTIMGTGPIQASRKVLDKSNWNMDELDLIESNEAFAAQAISVNKEMQWDTNKVNVNGGSIAFGHPIGASGARIFVTLVNELKRQELSKGLATLCIGGGMGIAATVEML</sequence>
<keyword evidence="8" id="KW-1185">Reference proteome</keyword>
<evidence type="ECO:0000259" key="6">
    <source>
        <dbReference type="Pfam" id="PF02803"/>
    </source>
</evidence>
<keyword evidence="2 4" id="KW-0808">Transferase</keyword>
<dbReference type="NCBIfam" id="TIGR01930">
    <property type="entry name" value="AcCoA-C-Actrans"/>
    <property type="match status" value="1"/>
</dbReference>
<comment type="caution">
    <text evidence="7">The sequence shown here is derived from an EMBL/GenBank/DDBJ whole genome shotgun (WGS) entry which is preliminary data.</text>
</comment>
<dbReference type="PIRSF" id="PIRSF000429">
    <property type="entry name" value="Ac-CoA_Ac_transf"/>
    <property type="match status" value="1"/>
</dbReference>
<comment type="similarity">
    <text evidence="1 4">Belongs to the thiolase-like superfamily. Thiolase family.</text>
</comment>
<dbReference type="PROSITE" id="PS00099">
    <property type="entry name" value="THIOLASE_3"/>
    <property type="match status" value="1"/>
</dbReference>
<feature type="domain" description="Thiolase C-terminal" evidence="6">
    <location>
        <begin position="273"/>
        <end position="393"/>
    </location>
</feature>
<dbReference type="Pfam" id="PF00108">
    <property type="entry name" value="Thiolase_N"/>
    <property type="match status" value="1"/>
</dbReference>
<dbReference type="PROSITE" id="PS00737">
    <property type="entry name" value="THIOLASE_2"/>
    <property type="match status" value="1"/>
</dbReference>
<dbReference type="EC" id="2.3.1.9" evidence="7"/>
<evidence type="ECO:0000313" key="7">
    <source>
        <dbReference type="EMBL" id="CAH0536089.1"/>
    </source>
</evidence>
<evidence type="ECO:0000256" key="4">
    <source>
        <dbReference type="RuleBase" id="RU003557"/>
    </source>
</evidence>
<name>A0ABM8ZYR1_9VIBR</name>
<evidence type="ECO:0000256" key="2">
    <source>
        <dbReference type="ARBA" id="ARBA00022679"/>
    </source>
</evidence>
<dbReference type="InterPro" id="IPR016039">
    <property type="entry name" value="Thiolase-like"/>
</dbReference>
<dbReference type="InterPro" id="IPR020617">
    <property type="entry name" value="Thiolase_C"/>
</dbReference>
<evidence type="ECO:0000313" key="8">
    <source>
        <dbReference type="Proteomes" id="UP000838748"/>
    </source>
</evidence>
<dbReference type="PROSITE" id="PS00098">
    <property type="entry name" value="THIOLASE_1"/>
    <property type="match status" value="1"/>
</dbReference>
<dbReference type="PANTHER" id="PTHR18919">
    <property type="entry name" value="ACETYL-COA C-ACYLTRANSFERASE"/>
    <property type="match status" value="1"/>
</dbReference>
<dbReference type="RefSeq" id="WP_237359596.1">
    <property type="nucleotide sequence ID" value="NZ_CAKLDM010000001.1"/>
</dbReference>
<gene>
    <name evidence="7" type="primary">phaA_1</name>
    <name evidence="7" type="ORF">VMF7928_00185</name>
</gene>
<evidence type="ECO:0000256" key="3">
    <source>
        <dbReference type="ARBA" id="ARBA00023315"/>
    </source>
</evidence>
<dbReference type="InterPro" id="IPR020610">
    <property type="entry name" value="Thiolase_AS"/>
</dbReference>
<dbReference type="GO" id="GO:0003985">
    <property type="term" value="F:acetyl-CoA C-acetyltransferase activity"/>
    <property type="evidence" value="ECO:0007669"/>
    <property type="project" value="UniProtKB-EC"/>
</dbReference>
<evidence type="ECO:0000259" key="5">
    <source>
        <dbReference type="Pfam" id="PF00108"/>
    </source>
</evidence>
<organism evidence="7 8">
    <name type="scientific">Vibrio marisflavi CECT 7928</name>
    <dbReference type="NCBI Taxonomy" id="634439"/>
    <lineage>
        <taxon>Bacteria</taxon>
        <taxon>Pseudomonadati</taxon>
        <taxon>Pseudomonadota</taxon>
        <taxon>Gammaproteobacteria</taxon>
        <taxon>Vibrionales</taxon>
        <taxon>Vibrionaceae</taxon>
        <taxon>Vibrio</taxon>
    </lineage>
</organism>
<reference evidence="7" key="1">
    <citation type="submission" date="2021-11" db="EMBL/GenBank/DDBJ databases">
        <authorList>
            <person name="Rodrigo-Torres L."/>
            <person name="Arahal R. D."/>
            <person name="Lucena T."/>
        </authorList>
    </citation>
    <scope>NUCLEOTIDE SEQUENCE</scope>
    <source>
        <strain evidence="7">CECT 7928</strain>
    </source>
</reference>
<dbReference type="PANTHER" id="PTHR18919:SF107">
    <property type="entry name" value="ACETYL-COA ACETYLTRANSFERASE, CYTOSOLIC"/>
    <property type="match status" value="1"/>
</dbReference>
<keyword evidence="3 4" id="KW-0012">Acyltransferase</keyword>